<feature type="region of interest" description="Disordered" evidence="2">
    <location>
        <begin position="270"/>
        <end position="291"/>
    </location>
</feature>
<dbReference type="InterPro" id="IPR034057">
    <property type="entry name" value="TNFRSF9_N_teleost"/>
</dbReference>
<evidence type="ECO:0000256" key="3">
    <source>
        <dbReference type="SAM" id="Phobius"/>
    </source>
</evidence>
<evidence type="ECO:0000256" key="4">
    <source>
        <dbReference type="SAM" id="SignalP"/>
    </source>
</evidence>
<evidence type="ECO:0000256" key="2">
    <source>
        <dbReference type="SAM" id="MobiDB-lite"/>
    </source>
</evidence>
<dbReference type="PANTHER" id="PTHR47139:SF4">
    <property type="entry name" value="TUMOR NECROSIS FACTOR RECEPTOR SUPERFAMILY MEMBER 9 ISOFORM X1-RELATED"/>
    <property type="match status" value="1"/>
</dbReference>
<dbReference type="SMART" id="SM01411">
    <property type="entry name" value="Ephrin_rec_like"/>
    <property type="match status" value="2"/>
</dbReference>
<dbReference type="CDD" id="cd13424">
    <property type="entry name" value="TNFRSF9_teleost"/>
    <property type="match status" value="1"/>
</dbReference>
<proteinExistence type="predicted"/>
<feature type="transmembrane region" description="Helical" evidence="3">
    <location>
        <begin position="202"/>
        <end position="225"/>
    </location>
</feature>
<feature type="disulfide bond" evidence="1">
    <location>
        <begin position="89"/>
        <end position="107"/>
    </location>
</feature>
<comment type="caution">
    <text evidence="6">The sequence shown here is derived from an EMBL/GenBank/DDBJ whole genome shotgun (WGS) entry which is preliminary data.</text>
</comment>
<accession>A0A9N7TYV0</accession>
<dbReference type="PROSITE" id="PS50050">
    <property type="entry name" value="TNFR_NGFR_2"/>
    <property type="match status" value="1"/>
</dbReference>
<organism evidence="6 7">
    <name type="scientific">Pleuronectes platessa</name>
    <name type="common">European plaice</name>
    <dbReference type="NCBI Taxonomy" id="8262"/>
    <lineage>
        <taxon>Eukaryota</taxon>
        <taxon>Metazoa</taxon>
        <taxon>Chordata</taxon>
        <taxon>Craniata</taxon>
        <taxon>Vertebrata</taxon>
        <taxon>Euteleostomi</taxon>
        <taxon>Actinopterygii</taxon>
        <taxon>Neopterygii</taxon>
        <taxon>Teleostei</taxon>
        <taxon>Neoteleostei</taxon>
        <taxon>Acanthomorphata</taxon>
        <taxon>Carangaria</taxon>
        <taxon>Pleuronectiformes</taxon>
        <taxon>Pleuronectoidei</taxon>
        <taxon>Pleuronectidae</taxon>
        <taxon>Pleuronectes</taxon>
    </lineage>
</organism>
<dbReference type="InterPro" id="IPR001368">
    <property type="entry name" value="TNFR/NGFR_Cys_rich_reg"/>
</dbReference>
<keyword evidence="1" id="KW-1015">Disulfide bond</keyword>
<evidence type="ECO:0000256" key="1">
    <source>
        <dbReference type="PROSITE-ProRule" id="PRU00206"/>
    </source>
</evidence>
<keyword evidence="3" id="KW-1133">Transmembrane helix</keyword>
<evidence type="ECO:0000259" key="5">
    <source>
        <dbReference type="PROSITE" id="PS50050"/>
    </source>
</evidence>
<protein>
    <recommendedName>
        <fullName evidence="5">TNFR-Cys domain-containing protein</fullName>
    </recommendedName>
</protein>
<gene>
    <name evidence="6" type="ORF">PLEPLA_LOCUS9512</name>
</gene>
<keyword evidence="3" id="KW-0472">Membrane</keyword>
<feature type="signal peptide" evidence="4">
    <location>
        <begin position="1"/>
        <end position="24"/>
    </location>
</feature>
<sequence>MADLRMAAILQVMGFSLLMQGCLSSVGHTNPGCMKWIPNGKNFCCHACHPGNHLVKPCGPNLADLCTPCEAGTFTADPSKYSCDPCTQCAGAQVYKKMCTPTTDTQCGCKKGLLCGDGSCSFCITKCDKGEEPTKDRSCRPCRNGTFNDEGHQMCKPWKTKCPNPGQYIVEQGTTTSDITCADVAVSPVHTPSHPGTTDQTWPLVISVGTSLALTSFIIIIILTVTMKHVQKRKKTQKTVPPETLIIHTPTDHPLPLRVVAVECSFHEAEQEEGGSSEALVTKDSSDQLLP</sequence>
<dbReference type="Gene3D" id="2.10.50.10">
    <property type="entry name" value="Tumor Necrosis Factor Receptor, subunit A, domain 2"/>
    <property type="match status" value="3"/>
</dbReference>
<dbReference type="AlphaFoldDB" id="A0A9N7TYV0"/>
<keyword evidence="4" id="KW-0732">Signal</keyword>
<dbReference type="EMBL" id="CADEAL010000535">
    <property type="protein sequence ID" value="CAB1421625.1"/>
    <property type="molecule type" value="Genomic_DNA"/>
</dbReference>
<feature type="chain" id="PRO_5040325211" description="TNFR-Cys domain-containing protein" evidence="4">
    <location>
        <begin position="25"/>
        <end position="291"/>
    </location>
</feature>
<keyword evidence="3" id="KW-0812">Transmembrane</keyword>
<feature type="disulfide bond" evidence="1">
    <location>
        <begin position="86"/>
        <end position="99"/>
    </location>
</feature>
<dbReference type="GO" id="GO:0038023">
    <property type="term" value="F:signaling receptor activity"/>
    <property type="evidence" value="ECO:0007669"/>
    <property type="project" value="TreeGrafter"/>
</dbReference>
<dbReference type="GO" id="GO:0042127">
    <property type="term" value="P:regulation of cell population proliferation"/>
    <property type="evidence" value="ECO:0007669"/>
    <property type="project" value="TreeGrafter"/>
</dbReference>
<dbReference type="SMART" id="SM00208">
    <property type="entry name" value="TNFR"/>
    <property type="match status" value="3"/>
</dbReference>
<dbReference type="Proteomes" id="UP001153269">
    <property type="component" value="Unassembled WGS sequence"/>
</dbReference>
<feature type="repeat" description="TNFR-Cys" evidence="1">
    <location>
        <begin position="68"/>
        <end position="107"/>
    </location>
</feature>
<name>A0A9N7TYV0_PLEPL</name>
<evidence type="ECO:0000313" key="7">
    <source>
        <dbReference type="Proteomes" id="UP001153269"/>
    </source>
</evidence>
<feature type="domain" description="TNFR-Cys" evidence="5">
    <location>
        <begin position="68"/>
        <end position="107"/>
    </location>
</feature>
<keyword evidence="7" id="KW-1185">Reference proteome</keyword>
<dbReference type="Pfam" id="PF00020">
    <property type="entry name" value="TNFR_c6"/>
    <property type="match status" value="2"/>
</dbReference>
<evidence type="ECO:0000313" key="6">
    <source>
        <dbReference type="EMBL" id="CAB1421625.1"/>
    </source>
</evidence>
<dbReference type="PROSITE" id="PS51257">
    <property type="entry name" value="PROKAR_LIPOPROTEIN"/>
    <property type="match status" value="1"/>
</dbReference>
<dbReference type="SUPFAM" id="SSF57586">
    <property type="entry name" value="TNF receptor-like"/>
    <property type="match status" value="2"/>
</dbReference>
<reference evidence="6" key="1">
    <citation type="submission" date="2020-03" db="EMBL/GenBank/DDBJ databases">
        <authorList>
            <person name="Weist P."/>
        </authorList>
    </citation>
    <scope>NUCLEOTIDE SEQUENCE</scope>
</reference>
<dbReference type="PANTHER" id="PTHR47139">
    <property type="entry name" value="TUMOR NECROSIS FACTOR RECEPTOR SUPERFAMILY MEMBER 9"/>
    <property type="match status" value="1"/>
</dbReference>
<comment type="caution">
    <text evidence="1">Lacks conserved residue(s) required for the propagation of feature annotation.</text>
</comment>